<dbReference type="OrthoDB" id="9810952at2"/>
<keyword evidence="2" id="KW-0813">Transport</keyword>
<keyword evidence="9 10" id="KW-0472">Membrane</keyword>
<keyword evidence="4" id="KW-0633">Potassium transport</keyword>
<evidence type="ECO:0000256" key="2">
    <source>
        <dbReference type="ARBA" id="ARBA00022448"/>
    </source>
</evidence>
<name>A0A4V0WP09_9ENTE</name>
<feature type="transmembrane region" description="Helical" evidence="10">
    <location>
        <begin position="47"/>
        <end position="66"/>
    </location>
</feature>
<keyword evidence="7 10" id="KW-1133">Transmembrane helix</keyword>
<keyword evidence="3" id="KW-1003">Cell membrane</keyword>
<keyword evidence="5 10" id="KW-0812">Transmembrane</keyword>
<dbReference type="InterPro" id="IPR004772">
    <property type="entry name" value="TrkH"/>
</dbReference>
<feature type="transmembrane region" description="Helical" evidence="10">
    <location>
        <begin position="294"/>
        <end position="327"/>
    </location>
</feature>
<comment type="caution">
    <text evidence="11">The sequence shown here is derived from an EMBL/GenBank/DDBJ whole genome shotgun (WGS) entry which is preliminary data.</text>
</comment>
<evidence type="ECO:0000256" key="4">
    <source>
        <dbReference type="ARBA" id="ARBA00022538"/>
    </source>
</evidence>
<evidence type="ECO:0000256" key="9">
    <source>
        <dbReference type="ARBA" id="ARBA00023136"/>
    </source>
</evidence>
<dbReference type="InterPro" id="IPR003445">
    <property type="entry name" value="Cat_transpt"/>
</dbReference>
<gene>
    <name evidence="11" type="primary">ntpJ</name>
    <name evidence="11" type="ORF">NRIC_01100</name>
</gene>
<evidence type="ECO:0000313" key="12">
    <source>
        <dbReference type="Proteomes" id="UP000290567"/>
    </source>
</evidence>
<dbReference type="Proteomes" id="UP000290567">
    <property type="component" value="Unassembled WGS sequence"/>
</dbReference>
<dbReference type="NCBIfam" id="TIGR00933">
    <property type="entry name" value="2a38"/>
    <property type="match status" value="1"/>
</dbReference>
<accession>A0A4V0WP09</accession>
<evidence type="ECO:0000256" key="3">
    <source>
        <dbReference type="ARBA" id="ARBA00022475"/>
    </source>
</evidence>
<keyword evidence="8" id="KW-0406">Ion transport</keyword>
<feature type="transmembrane region" description="Helical" evidence="10">
    <location>
        <begin position="129"/>
        <end position="150"/>
    </location>
</feature>
<keyword evidence="12" id="KW-1185">Reference proteome</keyword>
<sequence length="454" mass="49412">MKNNQHIELLKLNPLQTIAFGFMAIILLGGLLLSLPVSSRSGEATSFIDAVFTATSATCVTGLTTLTTSEHWSGFGQLIIMILIEVGGLGFMVMPILFFTVFRKKVGLRTRILLQEALNMEAMSGVMKLMLHILRLAAFIQVAGAGLLAIDFVPAYGLKRGLWYAVFHSVSAFCNAGFDLFGDSLVGFQSNPYVLLVISGLIIAGGVGFFVWYDLIEFPKRKQLTLHSKIALSMTVFLLVGGTLFFYFSEHNASELVANSTPFERFANTIFMAVTPRTAGYFSINYLHMSQAGIFMTIILMFIGGTSGSTAGGLKTTTLAVLVIQTVSMLKGRERAEISGRTIRPAIVFKALTLFFITLSLCITAIIILSMTEVIPETSGIEFIAFEVVSAFATVGLTMGLTPELTLFGKVIIILLMYVGRVGILTVGFSLTMRGAKAKERGQYKYPEESIYIG</sequence>
<evidence type="ECO:0000256" key="8">
    <source>
        <dbReference type="ARBA" id="ARBA00023065"/>
    </source>
</evidence>
<feature type="transmembrane region" description="Helical" evidence="10">
    <location>
        <begin position="347"/>
        <end position="369"/>
    </location>
</feature>
<feature type="transmembrane region" description="Helical" evidence="10">
    <location>
        <begin position="78"/>
        <end position="102"/>
    </location>
</feature>
<evidence type="ECO:0000256" key="7">
    <source>
        <dbReference type="ARBA" id="ARBA00022989"/>
    </source>
</evidence>
<evidence type="ECO:0000256" key="5">
    <source>
        <dbReference type="ARBA" id="ARBA00022692"/>
    </source>
</evidence>
<dbReference type="Pfam" id="PF02386">
    <property type="entry name" value="TrkH"/>
    <property type="match status" value="1"/>
</dbReference>
<reference evidence="12" key="1">
    <citation type="submission" date="2019-02" db="EMBL/GenBank/DDBJ databases">
        <title>Draft genome sequence of Enterococcus sp. Gos25-1.</title>
        <authorList>
            <person name="Tanaka N."/>
            <person name="Shiwa Y."/>
            <person name="Fujita N."/>
        </authorList>
    </citation>
    <scope>NUCLEOTIDE SEQUENCE [LARGE SCALE GENOMIC DNA]</scope>
    <source>
        <strain evidence="12">Gos25-1</strain>
    </source>
</reference>
<comment type="subcellular location">
    <subcellularLocation>
        <location evidence="1">Cell membrane</location>
        <topology evidence="1">Multi-pass membrane protein</topology>
    </subcellularLocation>
</comment>
<feature type="transmembrane region" description="Helical" evidence="10">
    <location>
        <begin position="12"/>
        <end position="35"/>
    </location>
</feature>
<feature type="transmembrane region" description="Helical" evidence="10">
    <location>
        <begin position="407"/>
        <end position="431"/>
    </location>
</feature>
<dbReference type="GO" id="GO:0015379">
    <property type="term" value="F:potassium:chloride symporter activity"/>
    <property type="evidence" value="ECO:0007669"/>
    <property type="project" value="InterPro"/>
</dbReference>
<evidence type="ECO:0000256" key="6">
    <source>
        <dbReference type="ARBA" id="ARBA00022958"/>
    </source>
</evidence>
<dbReference type="AlphaFoldDB" id="A0A4V0WP09"/>
<dbReference type="GO" id="GO:0005886">
    <property type="term" value="C:plasma membrane"/>
    <property type="evidence" value="ECO:0007669"/>
    <property type="project" value="UniProtKB-SubCell"/>
</dbReference>
<evidence type="ECO:0000313" key="11">
    <source>
        <dbReference type="EMBL" id="GCF92219.1"/>
    </source>
</evidence>
<protein>
    <submittedName>
        <fullName evidence="11">K+ transporter Trk</fullName>
    </submittedName>
</protein>
<dbReference type="RefSeq" id="WP_146620738.1">
    <property type="nucleotide sequence ID" value="NZ_BJCC01000001.1"/>
</dbReference>
<feature type="transmembrane region" description="Helical" evidence="10">
    <location>
        <begin position="193"/>
        <end position="216"/>
    </location>
</feature>
<dbReference type="EMBL" id="BJCC01000001">
    <property type="protein sequence ID" value="GCF92219.1"/>
    <property type="molecule type" value="Genomic_DNA"/>
</dbReference>
<feature type="transmembrane region" description="Helical" evidence="10">
    <location>
        <begin position="228"/>
        <end position="249"/>
    </location>
</feature>
<dbReference type="PANTHER" id="PTHR32024:SF1">
    <property type="entry name" value="KTR SYSTEM POTASSIUM UPTAKE PROTEIN B"/>
    <property type="match status" value="1"/>
</dbReference>
<proteinExistence type="predicted"/>
<keyword evidence="6" id="KW-0630">Potassium</keyword>
<organism evidence="11 12">
    <name type="scientific">Enterococcus florum</name>
    <dbReference type="NCBI Taxonomy" id="2480627"/>
    <lineage>
        <taxon>Bacteria</taxon>
        <taxon>Bacillati</taxon>
        <taxon>Bacillota</taxon>
        <taxon>Bacilli</taxon>
        <taxon>Lactobacillales</taxon>
        <taxon>Enterococcaceae</taxon>
        <taxon>Enterococcus</taxon>
    </lineage>
</organism>
<evidence type="ECO:0000256" key="10">
    <source>
        <dbReference type="SAM" id="Phobius"/>
    </source>
</evidence>
<evidence type="ECO:0000256" key="1">
    <source>
        <dbReference type="ARBA" id="ARBA00004651"/>
    </source>
</evidence>
<dbReference type="PANTHER" id="PTHR32024">
    <property type="entry name" value="TRK SYSTEM POTASSIUM UPTAKE PROTEIN TRKG-RELATED"/>
    <property type="match status" value="1"/>
</dbReference>